<dbReference type="GO" id="GO:0043683">
    <property type="term" value="P:type IV pilus assembly"/>
    <property type="evidence" value="ECO:0007669"/>
    <property type="project" value="InterPro"/>
</dbReference>
<protein>
    <recommendedName>
        <fullName evidence="3">Pilus assembly protein, PilO</fullName>
    </recommendedName>
</protein>
<dbReference type="InterPro" id="IPR014717">
    <property type="entry name" value="Transl_elong_EF1B/ribsomal_bS6"/>
</dbReference>
<dbReference type="Pfam" id="PF04350">
    <property type="entry name" value="PilO"/>
    <property type="match status" value="1"/>
</dbReference>
<dbReference type="InterPro" id="IPR007445">
    <property type="entry name" value="PilO"/>
</dbReference>
<dbReference type="PANTHER" id="PTHR39555:SF1">
    <property type="entry name" value="TYPE IV PILUS INNER MEMBRANE COMPONENT PILO"/>
    <property type="match status" value="1"/>
</dbReference>
<keyword evidence="1" id="KW-1133">Transmembrane helix</keyword>
<keyword evidence="1" id="KW-0812">Transmembrane</keyword>
<dbReference type="GO" id="GO:0043107">
    <property type="term" value="P:type IV pilus-dependent motility"/>
    <property type="evidence" value="ECO:0007669"/>
    <property type="project" value="InterPro"/>
</dbReference>
<gene>
    <name evidence="2" type="ORF">SDC9_05996</name>
</gene>
<comment type="caution">
    <text evidence="2">The sequence shown here is derived from an EMBL/GenBank/DDBJ whole genome shotgun (WGS) entry which is preliminary data.</text>
</comment>
<sequence length="192" mass="22087">MSFDLYALQLKYKNYLFLVLIVFILWAFYFIILSPKIQRMSALENELQFEQQQVAMIETFALAHPNSDEYVSEVNRGATLVDQLLPNQPDVSAYLFQLNKVAYDCQVQVSHIKLGTVLNKNGYREIPIEIIIKGPYFQTLKFLDKIENLPRFAMVTNITTQSQQNILESKLTISLYSYGVTANFNAAEPAKK</sequence>
<name>A0A644T0K3_9ZZZZ</name>
<evidence type="ECO:0000256" key="1">
    <source>
        <dbReference type="SAM" id="Phobius"/>
    </source>
</evidence>
<keyword evidence="1" id="KW-0472">Membrane</keyword>
<evidence type="ECO:0000313" key="2">
    <source>
        <dbReference type="EMBL" id="MPL60435.1"/>
    </source>
</evidence>
<dbReference type="AlphaFoldDB" id="A0A644T0K3"/>
<dbReference type="PANTHER" id="PTHR39555">
    <property type="entry name" value="FIMBRIAL ASSEMBLY PROTEIN PILO-LIKE PROTEIN-RELATED"/>
    <property type="match status" value="1"/>
</dbReference>
<dbReference type="EMBL" id="VSSQ01000012">
    <property type="protein sequence ID" value="MPL60435.1"/>
    <property type="molecule type" value="Genomic_DNA"/>
</dbReference>
<reference evidence="2" key="1">
    <citation type="submission" date="2019-08" db="EMBL/GenBank/DDBJ databases">
        <authorList>
            <person name="Kucharzyk K."/>
            <person name="Murdoch R.W."/>
            <person name="Higgins S."/>
            <person name="Loffler F."/>
        </authorList>
    </citation>
    <scope>NUCLEOTIDE SEQUENCE</scope>
</reference>
<feature type="transmembrane region" description="Helical" evidence="1">
    <location>
        <begin position="15"/>
        <end position="33"/>
    </location>
</feature>
<proteinExistence type="predicted"/>
<accession>A0A644T0K3</accession>
<organism evidence="2">
    <name type="scientific">bioreactor metagenome</name>
    <dbReference type="NCBI Taxonomy" id="1076179"/>
    <lineage>
        <taxon>unclassified sequences</taxon>
        <taxon>metagenomes</taxon>
        <taxon>ecological metagenomes</taxon>
    </lineage>
</organism>
<evidence type="ECO:0008006" key="3">
    <source>
        <dbReference type="Google" id="ProtNLM"/>
    </source>
</evidence>
<dbReference type="Gene3D" id="3.30.70.60">
    <property type="match status" value="1"/>
</dbReference>